<dbReference type="AlphaFoldDB" id="A0A1R0GY77"/>
<name>A0A1R0GY77_9FUNG</name>
<organism evidence="1 2">
    <name type="scientific">Smittium mucronatum</name>
    <dbReference type="NCBI Taxonomy" id="133383"/>
    <lineage>
        <taxon>Eukaryota</taxon>
        <taxon>Fungi</taxon>
        <taxon>Fungi incertae sedis</taxon>
        <taxon>Zoopagomycota</taxon>
        <taxon>Kickxellomycotina</taxon>
        <taxon>Harpellomycetes</taxon>
        <taxon>Harpellales</taxon>
        <taxon>Legeriomycetaceae</taxon>
        <taxon>Smittium</taxon>
    </lineage>
</organism>
<protein>
    <submittedName>
        <fullName evidence="1">Uncharacterized protein</fullName>
    </submittedName>
</protein>
<gene>
    <name evidence="1" type="ORF">AYI68_g4057</name>
</gene>
<dbReference type="Proteomes" id="UP000187455">
    <property type="component" value="Unassembled WGS sequence"/>
</dbReference>
<dbReference type="InterPro" id="IPR043502">
    <property type="entry name" value="DNA/RNA_pol_sf"/>
</dbReference>
<reference evidence="1 2" key="1">
    <citation type="journal article" date="2016" name="Mol. Biol. Evol.">
        <title>Genome-Wide Survey of Gut Fungi (Harpellales) Reveals the First Horizontally Transferred Ubiquitin Gene from a Mosquito Host.</title>
        <authorList>
            <person name="Wang Y."/>
            <person name="White M.M."/>
            <person name="Kvist S."/>
            <person name="Moncalvo J.M."/>
        </authorList>
    </citation>
    <scope>NUCLEOTIDE SEQUENCE [LARGE SCALE GENOMIC DNA]</scope>
    <source>
        <strain evidence="1 2">ALG-7-W6</strain>
    </source>
</reference>
<accession>A0A1R0GY77</accession>
<evidence type="ECO:0000313" key="2">
    <source>
        <dbReference type="Proteomes" id="UP000187455"/>
    </source>
</evidence>
<comment type="caution">
    <text evidence="1">The sequence shown here is derived from an EMBL/GenBank/DDBJ whole genome shotgun (WGS) entry which is preliminary data.</text>
</comment>
<evidence type="ECO:0000313" key="1">
    <source>
        <dbReference type="EMBL" id="OLY81836.1"/>
    </source>
</evidence>
<dbReference type="EMBL" id="LSSL01002125">
    <property type="protein sequence ID" value="OLY81836.1"/>
    <property type="molecule type" value="Genomic_DNA"/>
</dbReference>
<dbReference type="OrthoDB" id="5545891at2759"/>
<keyword evidence="2" id="KW-1185">Reference proteome</keyword>
<proteinExistence type="predicted"/>
<sequence>MERETGAQASSSQEQIKALNKMLNQILREKKIIVDLEDPYFTTGIPVTDLTAYPELTKYLPSIEEDFFRSTLTEAERKIAKHSCPRTSSMNYIPPTLNDTALSTYKKAGSALYWIQLALAQKALGKNIPEDTNVLFSSTMRALLAEIATTDLSSKLTQLIESETRSIMYQEAFDALITKKPLTPAPQMRHSTEFQIFAEGVGAARGSLSGEKTGTSSRRTPSYVQGYLVKDNRQQTQTLRRQIRHLYKRKLSPDISKVISKEVASLLLKQAIEEINPRGPEFYNQLFTIPNKTGGLRPVLDLLKLNIIVEEQKFVIPAKMNSCIYRLSRFKIWTIADTFGIHQDSLICIEIGQIERNAILGLFGRSANNEILQERVYIYHTQDIPQALGAWIQVQRREIRYDTQGAVQRGQGSQKRGQQVTERWPEDIEMFGGIYYEIPIDEYSPNARTSYSLPTCGALKSLSVDFEIMDIGSDYKETSHPEPIFLEESAEVVKRALVIARE</sequence>
<dbReference type="Gene3D" id="3.10.10.10">
    <property type="entry name" value="HIV Type 1 Reverse Transcriptase, subunit A, domain 1"/>
    <property type="match status" value="1"/>
</dbReference>
<dbReference type="SUPFAM" id="SSF56672">
    <property type="entry name" value="DNA/RNA polymerases"/>
    <property type="match status" value="1"/>
</dbReference>